<name>A0A9W8MIG6_9AGAR</name>
<evidence type="ECO:0000313" key="1">
    <source>
        <dbReference type="EMBL" id="KAJ2933200.1"/>
    </source>
</evidence>
<organism evidence="1 2">
    <name type="scientific">Candolleomyces eurysporus</name>
    <dbReference type="NCBI Taxonomy" id="2828524"/>
    <lineage>
        <taxon>Eukaryota</taxon>
        <taxon>Fungi</taxon>
        <taxon>Dikarya</taxon>
        <taxon>Basidiomycota</taxon>
        <taxon>Agaricomycotina</taxon>
        <taxon>Agaricomycetes</taxon>
        <taxon>Agaricomycetidae</taxon>
        <taxon>Agaricales</taxon>
        <taxon>Agaricineae</taxon>
        <taxon>Psathyrellaceae</taxon>
        <taxon>Candolleomyces</taxon>
    </lineage>
</organism>
<dbReference type="AlphaFoldDB" id="A0A9W8MIG6"/>
<dbReference type="Proteomes" id="UP001140091">
    <property type="component" value="Unassembled WGS sequence"/>
</dbReference>
<reference evidence="1" key="1">
    <citation type="submission" date="2022-06" db="EMBL/GenBank/DDBJ databases">
        <title>Genome Sequence of Candolleomyces eurysporus.</title>
        <authorList>
            <person name="Buettner E."/>
        </authorList>
    </citation>
    <scope>NUCLEOTIDE SEQUENCE</scope>
    <source>
        <strain evidence="1">VTCC 930004</strain>
    </source>
</reference>
<evidence type="ECO:0000313" key="2">
    <source>
        <dbReference type="Proteomes" id="UP001140091"/>
    </source>
</evidence>
<gene>
    <name evidence="1" type="ORF">H1R20_g3874</name>
</gene>
<dbReference type="EMBL" id="JANBPK010000749">
    <property type="protein sequence ID" value="KAJ2933200.1"/>
    <property type="molecule type" value="Genomic_DNA"/>
</dbReference>
<proteinExistence type="predicted"/>
<keyword evidence="2" id="KW-1185">Reference proteome</keyword>
<dbReference type="OrthoDB" id="10683315at2759"/>
<sequence length="461" mass="51848">MTNRSKTHANPGRVAEISSMSRTAKIAENLAITARNGIKKVIHGLKAKGVSPANLTKYMEGLEPKVNPDSDVESLISLPEEEAPPAASDPAADFRQMVGEFTSAIQSSLKRPVSPSRELESTLAKKLKSTCRPELDLDVSQALDPVVAKEVDMLDHAGFYSHLGLFTRDAIDFISFNANLIKTVRATIDVDGKATTIRVIDANHKRIPKEHLLSHRDWYGASTAQLVWAQNVRKDDLWAKWLFAHFTWCSSTYGAQGADYDFTCILLVDITMRKKYHLQPFMFKPGMHKDLLNDIRQEYRLAQDKWTYVHEKLGIICYVITPRWTLNNEYIRLDIVPHLTLAGGIDLTLGQVLLTIPIVHLLVLFDSLNVSQLSPSAQELKDFDPSNSHLSTLSKNIFSEQKELPLVTPLNLLHFFPSRILLVLPRFPLNRFFSPKQLAKEVFFPTRSTLGNVTPQAPESQ</sequence>
<comment type="caution">
    <text evidence="1">The sequence shown here is derived from an EMBL/GenBank/DDBJ whole genome shotgun (WGS) entry which is preliminary data.</text>
</comment>
<accession>A0A9W8MIG6</accession>
<protein>
    <submittedName>
        <fullName evidence="1">Uncharacterized protein</fullName>
    </submittedName>
</protein>
<feature type="non-terminal residue" evidence="1">
    <location>
        <position position="1"/>
    </location>
</feature>